<proteinExistence type="predicted"/>
<gene>
    <name evidence="5" type="ORF">GCM10011611_49720</name>
</gene>
<protein>
    <recommendedName>
        <fullName evidence="4">Secretin/TonB short N-terminal domain-containing protein</fullName>
    </recommendedName>
</protein>
<keyword evidence="1" id="KW-0813">Transport</keyword>
<evidence type="ECO:0000256" key="3">
    <source>
        <dbReference type="ARBA" id="ARBA00023237"/>
    </source>
</evidence>
<reference evidence="5" key="2">
    <citation type="submission" date="2020-09" db="EMBL/GenBank/DDBJ databases">
        <authorList>
            <person name="Sun Q."/>
            <person name="Zhou Y."/>
        </authorList>
    </citation>
    <scope>NUCLEOTIDE SEQUENCE</scope>
    <source>
        <strain evidence="5">CGMCC 1.15725</strain>
    </source>
</reference>
<evidence type="ECO:0000259" key="4">
    <source>
        <dbReference type="SMART" id="SM00965"/>
    </source>
</evidence>
<dbReference type="AlphaFoldDB" id="A0A8J2YZZ7"/>
<feature type="domain" description="Secretin/TonB short N-terminal" evidence="4">
    <location>
        <begin position="37"/>
        <end position="88"/>
    </location>
</feature>
<evidence type="ECO:0000313" key="5">
    <source>
        <dbReference type="EMBL" id="GGF37247.1"/>
    </source>
</evidence>
<evidence type="ECO:0000313" key="6">
    <source>
        <dbReference type="Proteomes" id="UP000646365"/>
    </source>
</evidence>
<keyword evidence="6" id="KW-1185">Reference proteome</keyword>
<evidence type="ECO:0000256" key="1">
    <source>
        <dbReference type="ARBA" id="ARBA00022448"/>
    </source>
</evidence>
<dbReference type="EMBL" id="BMJQ01000015">
    <property type="protein sequence ID" value="GGF37247.1"/>
    <property type="molecule type" value="Genomic_DNA"/>
</dbReference>
<dbReference type="InterPro" id="IPR011662">
    <property type="entry name" value="Secretin/TonB_short_N"/>
</dbReference>
<name>A0A8J2YZZ7_9PROT</name>
<dbReference type="Proteomes" id="UP000646365">
    <property type="component" value="Unassembled WGS sequence"/>
</dbReference>
<dbReference type="SUPFAM" id="SSF74653">
    <property type="entry name" value="TolA/TonB C-terminal domain"/>
    <property type="match status" value="1"/>
</dbReference>
<dbReference type="GO" id="GO:0019867">
    <property type="term" value="C:outer membrane"/>
    <property type="evidence" value="ECO:0007669"/>
    <property type="project" value="InterPro"/>
</dbReference>
<evidence type="ECO:0000256" key="2">
    <source>
        <dbReference type="ARBA" id="ARBA00023136"/>
    </source>
</evidence>
<sequence>MPASANPETGQAVPISFDIPAESLGDALYAFSVATGIEVVSDDALIAGKRSAAVTGKYAPEAALRRLLEPTGLAVRPVDKGAIALTLARVATFPSTPPAAPAVGDDLPDDRYGPYSAALQLAVVQALCRYDDTRPGYYRVAVRLWIGPSGAVERSALLGGTGDGKRDVSLVRLLGRLTVGEPPAGMPQPATILVMPLSPQQTGDCISAGNASLTP</sequence>
<reference evidence="5" key="1">
    <citation type="journal article" date="2014" name="Int. J. Syst. Evol. Microbiol.">
        <title>Complete genome sequence of Corynebacterium casei LMG S-19264T (=DSM 44701T), isolated from a smear-ripened cheese.</title>
        <authorList>
            <consortium name="US DOE Joint Genome Institute (JGI-PGF)"/>
            <person name="Walter F."/>
            <person name="Albersmeier A."/>
            <person name="Kalinowski J."/>
            <person name="Ruckert C."/>
        </authorList>
    </citation>
    <scope>NUCLEOTIDE SEQUENCE</scope>
    <source>
        <strain evidence="5">CGMCC 1.15725</strain>
    </source>
</reference>
<keyword evidence="3" id="KW-0998">Cell outer membrane</keyword>
<dbReference type="Pfam" id="PF07660">
    <property type="entry name" value="STN"/>
    <property type="match status" value="1"/>
</dbReference>
<accession>A0A8J2YZZ7</accession>
<organism evidence="5 6">
    <name type="scientific">Aliidongia dinghuensis</name>
    <dbReference type="NCBI Taxonomy" id="1867774"/>
    <lineage>
        <taxon>Bacteria</taxon>
        <taxon>Pseudomonadati</taxon>
        <taxon>Pseudomonadota</taxon>
        <taxon>Alphaproteobacteria</taxon>
        <taxon>Rhodospirillales</taxon>
        <taxon>Dongiaceae</taxon>
        <taxon>Aliidongia</taxon>
    </lineage>
</organism>
<dbReference type="SMART" id="SM00965">
    <property type="entry name" value="STN"/>
    <property type="match status" value="1"/>
</dbReference>
<dbReference type="Gene3D" id="3.55.50.30">
    <property type="match status" value="1"/>
</dbReference>
<keyword evidence="2" id="KW-0472">Membrane</keyword>
<comment type="caution">
    <text evidence="5">The sequence shown here is derived from an EMBL/GenBank/DDBJ whole genome shotgun (WGS) entry which is preliminary data.</text>
</comment>